<name>A0A2G9C9Y0_9BURK</name>
<dbReference type="OrthoDB" id="8854729at2"/>
<dbReference type="Proteomes" id="UP000231501">
    <property type="component" value="Unassembled WGS sequence"/>
</dbReference>
<dbReference type="EMBL" id="PEOG01000038">
    <property type="protein sequence ID" value="PIM52434.1"/>
    <property type="molecule type" value="Genomic_DNA"/>
</dbReference>
<evidence type="ECO:0000313" key="2">
    <source>
        <dbReference type="Proteomes" id="UP000231501"/>
    </source>
</evidence>
<comment type="caution">
    <text evidence="1">The sequence shown here is derived from an EMBL/GenBank/DDBJ whole genome shotgun (WGS) entry which is preliminary data.</text>
</comment>
<evidence type="ECO:0000313" key="1">
    <source>
        <dbReference type="EMBL" id="PIM52434.1"/>
    </source>
</evidence>
<reference evidence="1 2" key="1">
    <citation type="submission" date="2017-11" db="EMBL/GenBank/DDBJ databases">
        <title>Draft genome sequence of Mitsuaria sp. HWN-4.</title>
        <authorList>
            <person name="Gundlapally S.R."/>
        </authorList>
    </citation>
    <scope>NUCLEOTIDE SEQUENCE [LARGE SCALE GENOMIC DNA]</scope>
    <source>
        <strain evidence="1 2">HWN-4</strain>
    </source>
</reference>
<accession>A0A2G9C9Y0</accession>
<keyword evidence="2" id="KW-1185">Reference proteome</keyword>
<proteinExistence type="predicted"/>
<gene>
    <name evidence="1" type="ORF">CS062_14885</name>
</gene>
<dbReference type="AlphaFoldDB" id="A0A2G9C9Y0"/>
<protein>
    <submittedName>
        <fullName evidence="1">Uncharacterized protein</fullName>
    </submittedName>
</protein>
<sequence length="148" mass="16214">MTTELTLDLWAVLSLLIGQTPLDAPKLASALQSPVVQRDIHNAWTDGFFAGPVTLAEGVRIEEAFLRMSRRDPSNAWGLVLKIGGSCVPRAEVLRRHEGLAITGHPRGGSLNEETVWSRPTPWGKLTFGFAERREDCLSTILIAGPAW</sequence>
<dbReference type="RefSeq" id="WP_099862406.1">
    <property type="nucleotide sequence ID" value="NZ_PEOG01000038.1"/>
</dbReference>
<organism evidence="1 2">
    <name type="scientific">Roseateles chitinivorans</name>
    <dbReference type="NCBI Taxonomy" id="2917965"/>
    <lineage>
        <taxon>Bacteria</taxon>
        <taxon>Pseudomonadati</taxon>
        <taxon>Pseudomonadota</taxon>
        <taxon>Betaproteobacteria</taxon>
        <taxon>Burkholderiales</taxon>
        <taxon>Sphaerotilaceae</taxon>
        <taxon>Roseateles</taxon>
    </lineage>
</organism>